<keyword evidence="2" id="KW-1185">Reference proteome</keyword>
<comment type="caution">
    <text evidence="1">The sequence shown here is derived from an EMBL/GenBank/DDBJ whole genome shotgun (WGS) entry which is preliminary data.</text>
</comment>
<dbReference type="EMBL" id="LJHD01000299">
    <property type="protein sequence ID" value="ONI38190.1"/>
    <property type="molecule type" value="Genomic_DNA"/>
</dbReference>
<evidence type="ECO:0000313" key="2">
    <source>
        <dbReference type="Proteomes" id="UP000188637"/>
    </source>
</evidence>
<dbReference type="Proteomes" id="UP000188637">
    <property type="component" value="Unassembled WGS sequence"/>
</dbReference>
<organism evidence="1 2">
    <name type="scientific">Candidatus Epulonipiscium fishelsonii</name>
    <dbReference type="NCBI Taxonomy" id="77094"/>
    <lineage>
        <taxon>Bacteria</taxon>
        <taxon>Bacillati</taxon>
        <taxon>Bacillota</taxon>
        <taxon>Clostridia</taxon>
        <taxon>Lachnospirales</taxon>
        <taxon>Lachnospiraceae</taxon>
        <taxon>Candidatus Epulonipiscium</taxon>
    </lineage>
</organism>
<gene>
    <name evidence="1" type="ORF">AN640_02740</name>
</gene>
<reference evidence="1" key="1">
    <citation type="submission" date="2016-08" db="EMBL/GenBank/DDBJ databases">
        <authorList>
            <person name="Ngugi D.K."/>
            <person name="Miyake S."/>
            <person name="Stingl U."/>
        </authorList>
    </citation>
    <scope>NUCLEOTIDE SEQUENCE</scope>
    <source>
        <strain evidence="1">SCG-D08WGA-EpuloA1</strain>
    </source>
</reference>
<sequence>MELYEGTFMSNKLQGSGIIKYTDGKIYEGDFYEGIAVGKGKILDPKLGTYEGDNKEDGIME</sequence>
<accession>A0ACC8X8U8</accession>
<evidence type="ECO:0000313" key="1">
    <source>
        <dbReference type="EMBL" id="ONI38190.1"/>
    </source>
</evidence>
<proteinExistence type="predicted"/>
<protein>
    <submittedName>
        <fullName evidence="1">Uncharacterized protein</fullName>
    </submittedName>
</protein>
<name>A0ACC8X8U8_9FIRM</name>